<dbReference type="AlphaFoldDB" id="A0A371EA19"/>
<dbReference type="EMBL" id="QJKJ01015212">
    <property type="protein sequence ID" value="RDX62885.1"/>
    <property type="molecule type" value="Genomic_DNA"/>
</dbReference>
<keyword evidence="2" id="KW-1185">Reference proteome</keyword>
<comment type="caution">
    <text evidence="1">The sequence shown here is derived from an EMBL/GenBank/DDBJ whole genome shotgun (WGS) entry which is preliminary data.</text>
</comment>
<evidence type="ECO:0000313" key="2">
    <source>
        <dbReference type="Proteomes" id="UP000257109"/>
    </source>
</evidence>
<dbReference type="Proteomes" id="UP000257109">
    <property type="component" value="Unassembled WGS sequence"/>
</dbReference>
<gene>
    <name evidence="1" type="ORF">CR513_58743</name>
</gene>
<feature type="non-terminal residue" evidence="1">
    <location>
        <position position="1"/>
    </location>
</feature>
<evidence type="ECO:0000313" key="1">
    <source>
        <dbReference type="EMBL" id="RDX62885.1"/>
    </source>
</evidence>
<proteinExistence type="predicted"/>
<accession>A0A371EA19</accession>
<organism evidence="1 2">
    <name type="scientific">Mucuna pruriens</name>
    <name type="common">Velvet bean</name>
    <name type="synonym">Dolichos pruriens</name>
    <dbReference type="NCBI Taxonomy" id="157652"/>
    <lineage>
        <taxon>Eukaryota</taxon>
        <taxon>Viridiplantae</taxon>
        <taxon>Streptophyta</taxon>
        <taxon>Embryophyta</taxon>
        <taxon>Tracheophyta</taxon>
        <taxon>Spermatophyta</taxon>
        <taxon>Magnoliopsida</taxon>
        <taxon>eudicotyledons</taxon>
        <taxon>Gunneridae</taxon>
        <taxon>Pentapetalae</taxon>
        <taxon>rosids</taxon>
        <taxon>fabids</taxon>
        <taxon>Fabales</taxon>
        <taxon>Fabaceae</taxon>
        <taxon>Papilionoideae</taxon>
        <taxon>50 kb inversion clade</taxon>
        <taxon>NPAAA clade</taxon>
        <taxon>indigoferoid/millettioid clade</taxon>
        <taxon>Phaseoleae</taxon>
        <taxon>Mucuna</taxon>
    </lineage>
</organism>
<reference evidence="1" key="1">
    <citation type="submission" date="2018-05" db="EMBL/GenBank/DDBJ databases">
        <title>Draft genome of Mucuna pruriens seed.</title>
        <authorList>
            <person name="Nnadi N.E."/>
            <person name="Vos R."/>
            <person name="Hasami M.H."/>
            <person name="Devisetty U.K."/>
            <person name="Aguiy J.C."/>
        </authorList>
    </citation>
    <scope>NUCLEOTIDE SEQUENCE [LARGE SCALE GENOMIC DNA]</scope>
    <source>
        <strain evidence="1">JCA_2017</strain>
    </source>
</reference>
<sequence length="83" mass="9498">MIEERPSNQQGWTYLTEDEPMNWAVESSPAIRVELRGHHLQHLKDIDSEAVQGENHPQILEGSLIHVDEVIFTFPGCVIDTFD</sequence>
<name>A0A371EA19_MUCPR</name>
<protein>
    <submittedName>
        <fullName evidence="1">Uncharacterized protein</fullName>
    </submittedName>
</protein>